<name>A0A9P0H7D3_NEZVI</name>
<feature type="region of interest" description="Disordered" evidence="1">
    <location>
        <begin position="1"/>
        <end position="97"/>
    </location>
</feature>
<sequence length="97" mass="10333">MALLPRLPRTAPALAPGVSLRTPLSLPDKSVKGSSNESEDNNSNIVNVRDLLRNGTEGSKAKMNVDEEKTPLTSSNIPSRGPQELIQILEGLDNGAE</sequence>
<accession>A0A9P0H7D3</accession>
<feature type="compositionally biased region" description="Low complexity" evidence="1">
    <location>
        <begin position="1"/>
        <end position="16"/>
    </location>
</feature>
<evidence type="ECO:0000256" key="1">
    <source>
        <dbReference type="SAM" id="MobiDB-lite"/>
    </source>
</evidence>
<keyword evidence="3" id="KW-1185">Reference proteome</keyword>
<protein>
    <submittedName>
        <fullName evidence="2">Uncharacterized protein</fullName>
    </submittedName>
</protein>
<evidence type="ECO:0000313" key="3">
    <source>
        <dbReference type="Proteomes" id="UP001152798"/>
    </source>
</evidence>
<gene>
    <name evidence="2" type="ORF">NEZAVI_LOCUS6770</name>
</gene>
<evidence type="ECO:0000313" key="2">
    <source>
        <dbReference type="EMBL" id="CAH1396779.1"/>
    </source>
</evidence>
<dbReference type="AlphaFoldDB" id="A0A9P0H7D3"/>
<dbReference type="EMBL" id="OV725079">
    <property type="protein sequence ID" value="CAH1396779.1"/>
    <property type="molecule type" value="Genomic_DNA"/>
</dbReference>
<dbReference type="Proteomes" id="UP001152798">
    <property type="component" value="Chromosome 3"/>
</dbReference>
<feature type="compositionally biased region" description="Basic and acidic residues" evidence="1">
    <location>
        <begin position="59"/>
        <end position="70"/>
    </location>
</feature>
<proteinExistence type="predicted"/>
<organism evidence="2 3">
    <name type="scientific">Nezara viridula</name>
    <name type="common">Southern green stink bug</name>
    <name type="synonym">Cimex viridulus</name>
    <dbReference type="NCBI Taxonomy" id="85310"/>
    <lineage>
        <taxon>Eukaryota</taxon>
        <taxon>Metazoa</taxon>
        <taxon>Ecdysozoa</taxon>
        <taxon>Arthropoda</taxon>
        <taxon>Hexapoda</taxon>
        <taxon>Insecta</taxon>
        <taxon>Pterygota</taxon>
        <taxon>Neoptera</taxon>
        <taxon>Paraneoptera</taxon>
        <taxon>Hemiptera</taxon>
        <taxon>Heteroptera</taxon>
        <taxon>Panheteroptera</taxon>
        <taxon>Pentatomomorpha</taxon>
        <taxon>Pentatomoidea</taxon>
        <taxon>Pentatomidae</taxon>
        <taxon>Pentatominae</taxon>
        <taxon>Nezara</taxon>
    </lineage>
</organism>
<reference evidence="2" key="1">
    <citation type="submission" date="2022-01" db="EMBL/GenBank/DDBJ databases">
        <authorList>
            <person name="King R."/>
        </authorList>
    </citation>
    <scope>NUCLEOTIDE SEQUENCE</scope>
</reference>